<keyword evidence="3" id="KW-1185">Reference proteome</keyword>
<dbReference type="GeneID" id="136087928"/>
<dbReference type="InterPro" id="IPR052638">
    <property type="entry name" value="PiggyBac_TE-derived"/>
</dbReference>
<organism evidence="3 4">
    <name type="scientific">Hydra vulgaris</name>
    <name type="common">Hydra</name>
    <name type="synonym">Hydra attenuata</name>
    <dbReference type="NCBI Taxonomy" id="6087"/>
    <lineage>
        <taxon>Eukaryota</taxon>
        <taxon>Metazoa</taxon>
        <taxon>Cnidaria</taxon>
        <taxon>Hydrozoa</taxon>
        <taxon>Hydroidolina</taxon>
        <taxon>Anthoathecata</taxon>
        <taxon>Aplanulata</taxon>
        <taxon>Hydridae</taxon>
        <taxon>Hydra</taxon>
    </lineage>
</organism>
<name>A0ABM4D058_HYDVU</name>
<evidence type="ECO:0000313" key="4">
    <source>
        <dbReference type="RefSeq" id="XP_065667629.1"/>
    </source>
</evidence>
<evidence type="ECO:0000256" key="1">
    <source>
        <dbReference type="SAM" id="MobiDB-lite"/>
    </source>
</evidence>
<dbReference type="Pfam" id="PF13843">
    <property type="entry name" value="DDE_Tnp_1_7"/>
    <property type="match status" value="1"/>
</dbReference>
<protein>
    <submittedName>
        <fullName evidence="4">PiggyBac transposable element-derived protein 3-like</fullName>
    </submittedName>
</protein>
<sequence length="641" mass="72501">MSVLSRKRYRLHEVLQLLEDTDDECLQSAEISIAPPITSGADSDEDSGDENEVCGDPNSLNRNQLLAEATMKLRRPNGTDVIGMEESDGAEDTAENNIQDTADDIVEQGPQHKRTKKQAPYKPSWVKSDFKEAVRKQKFPWTIPPPKVENHLSPVSLLELFMTPEIMHRICNDSKEYAAQKGHDNFDLDITSLKLFLSILLISGYAPLPRCPMYWETAGDVHNSMVSAAMSRNKFSSIMINMHFANNNELDMTDRFAKVRPLIQSINAACLANFQPEQIISIDESMIPYYGKHGAKQYIHGKPIKFGYKMWVAATRLGYVINFYPYQGAGTTDKDLGLGGSVVVNLTKDLPKRDGNFFHIVFDNLFTSPSLLRLLADRGMAATDTLRSNRTEGAPLKNIKAMDKLPRGLHDVALGQKANVCLVRWHDSKVVTVASTYAGVAPLRKAKRYSSAQKKRIDVDHPSVIQLYNYGMGGVDRLDQNLACYMIQHRSKKQYWPIFRFCVDLAVQNAFQLYRIQEKIPGAPEHDLLSFRRQIAQTYVQTLSMKKNSVTYLPPRVAVDRRVRTHRCYRSLDCSGAKSKFLLESCFLVSIKPNLEKISTRVTQVYGSKRLKDVAAKVKDKRRKATKDTAKDGSQKKERRN</sequence>
<dbReference type="PANTHER" id="PTHR47055:SF3">
    <property type="entry name" value="PHORBOL-ESTER_DAG-TYPE DOMAIN-CONTAINING PROTEIN"/>
    <property type="match status" value="1"/>
</dbReference>
<feature type="domain" description="PiggyBac transposable element-derived protein" evidence="2">
    <location>
        <begin position="153"/>
        <end position="511"/>
    </location>
</feature>
<feature type="compositionally biased region" description="Acidic residues" evidence="1">
    <location>
        <begin position="42"/>
        <end position="53"/>
    </location>
</feature>
<evidence type="ECO:0000259" key="2">
    <source>
        <dbReference type="Pfam" id="PF13843"/>
    </source>
</evidence>
<feature type="compositionally biased region" description="Basic and acidic residues" evidence="1">
    <location>
        <begin position="626"/>
        <end position="641"/>
    </location>
</feature>
<reference evidence="4" key="1">
    <citation type="submission" date="2025-08" db="UniProtKB">
        <authorList>
            <consortium name="RefSeq"/>
        </authorList>
    </citation>
    <scope>IDENTIFICATION</scope>
</reference>
<evidence type="ECO:0000313" key="3">
    <source>
        <dbReference type="Proteomes" id="UP001652625"/>
    </source>
</evidence>
<dbReference type="PANTHER" id="PTHR47055">
    <property type="entry name" value="DDE_TNP_1_7 DOMAIN-CONTAINING PROTEIN"/>
    <property type="match status" value="1"/>
</dbReference>
<accession>A0ABM4D058</accession>
<feature type="region of interest" description="Disordered" evidence="1">
    <location>
        <begin position="32"/>
        <end position="60"/>
    </location>
</feature>
<gene>
    <name evidence="4" type="primary">LOC136087928</name>
</gene>
<proteinExistence type="predicted"/>
<dbReference type="RefSeq" id="XP_065667629.1">
    <property type="nucleotide sequence ID" value="XM_065811557.1"/>
</dbReference>
<dbReference type="Proteomes" id="UP001652625">
    <property type="component" value="Chromosome 12"/>
</dbReference>
<feature type="region of interest" description="Disordered" evidence="1">
    <location>
        <begin position="616"/>
        <end position="641"/>
    </location>
</feature>
<dbReference type="InterPro" id="IPR029526">
    <property type="entry name" value="PGBD"/>
</dbReference>